<dbReference type="InterPro" id="IPR011335">
    <property type="entry name" value="Restrct_endonuc-II-like"/>
</dbReference>
<dbReference type="InterPro" id="IPR007560">
    <property type="entry name" value="Restrct_endonuc_IV_Mrr"/>
</dbReference>
<gene>
    <name evidence="2" type="ORF">MAUB_04860</name>
</gene>
<accession>A0ABN5YM28</accession>
<dbReference type="SUPFAM" id="SSF52980">
    <property type="entry name" value="Restriction endonuclease-like"/>
    <property type="match status" value="1"/>
</dbReference>
<organism evidence="2 3">
    <name type="scientific">Mycolicibacterium aubagnense</name>
    <dbReference type="NCBI Taxonomy" id="319707"/>
    <lineage>
        <taxon>Bacteria</taxon>
        <taxon>Bacillati</taxon>
        <taxon>Actinomycetota</taxon>
        <taxon>Actinomycetes</taxon>
        <taxon>Mycobacteriales</taxon>
        <taxon>Mycobacteriaceae</taxon>
        <taxon>Mycolicibacterium</taxon>
    </lineage>
</organism>
<dbReference type="Pfam" id="PF04471">
    <property type="entry name" value="Mrr_cat"/>
    <property type="match status" value="1"/>
</dbReference>
<evidence type="ECO:0000313" key="3">
    <source>
        <dbReference type="Proteomes" id="UP000465609"/>
    </source>
</evidence>
<proteinExistence type="predicted"/>
<sequence length="317" mass="34446">MAKSDGAIVHESVEIETLDGGKKREIDIVAVGAVAGHRTIVAIEARDTKRKQDVLWVEQAKTKFERLGANVKILVSSSGFTAEALESATKFGIKTITPGEVTKEFVGQVVNSATQAEYHHWVTLVKKTEIVVSLDGQMDRREMVGTCPIFTGDGVQVGMFHGLVEQITKHHTQSHQELWDESDREGEQQYGTGKFQYLATGEYPNPKFNGQKIYVKGLDPAGCEILLELVNVIVTFEAKRIVADVRLRHGVYDGTYFSTGSGALGDAKVQLVYTETPEGGFGVVGRIDGPLDTLVGLKTVAEGYDADSKLSNGNSAE</sequence>
<dbReference type="Proteomes" id="UP000465609">
    <property type="component" value="Chromosome"/>
</dbReference>
<dbReference type="RefSeq" id="WP_163910875.1">
    <property type="nucleotide sequence ID" value="NZ_AP022577.1"/>
</dbReference>
<reference evidence="2 3" key="1">
    <citation type="journal article" date="2019" name="Emerg. Microbes Infect.">
        <title>Comprehensive subspecies identification of 175 nontuberculous mycobacteria species based on 7547 genomic profiles.</title>
        <authorList>
            <person name="Matsumoto Y."/>
            <person name="Kinjo T."/>
            <person name="Motooka D."/>
            <person name="Nabeya D."/>
            <person name="Jung N."/>
            <person name="Uechi K."/>
            <person name="Horii T."/>
            <person name="Iida T."/>
            <person name="Fujita J."/>
            <person name="Nakamura S."/>
        </authorList>
    </citation>
    <scope>NUCLEOTIDE SEQUENCE [LARGE SCALE GENOMIC DNA]</scope>
    <source>
        <strain evidence="2 3">JCM 15296</strain>
    </source>
</reference>
<evidence type="ECO:0000313" key="2">
    <source>
        <dbReference type="EMBL" id="BBX82613.1"/>
    </source>
</evidence>
<feature type="domain" description="Restriction endonuclease type IV Mrr" evidence="1">
    <location>
        <begin position="15"/>
        <end position="97"/>
    </location>
</feature>
<keyword evidence="3" id="KW-1185">Reference proteome</keyword>
<protein>
    <recommendedName>
        <fullName evidence="1">Restriction endonuclease type IV Mrr domain-containing protein</fullName>
    </recommendedName>
</protein>
<dbReference type="EMBL" id="AP022577">
    <property type="protein sequence ID" value="BBX82613.1"/>
    <property type="molecule type" value="Genomic_DNA"/>
</dbReference>
<name>A0ABN5YM28_9MYCO</name>
<evidence type="ECO:0000259" key="1">
    <source>
        <dbReference type="Pfam" id="PF04471"/>
    </source>
</evidence>